<sequence>MATVAEDSVIKVAALSGSLRKASYNEGLIIRAAAEAFRQEILEADSTLVASPEHNYPVFDTVSFHEVLSIYE</sequence>
<dbReference type="InterPro" id="IPR029039">
    <property type="entry name" value="Flavoprotein-like_sf"/>
</dbReference>
<protein>
    <recommendedName>
        <fullName evidence="3">NAD(P)H dehydrogenase (quinone)</fullName>
    </recommendedName>
</protein>
<dbReference type="InterPro" id="IPR050712">
    <property type="entry name" value="NAD(P)H-dep_reductase"/>
</dbReference>
<name>B9GWZ0_POPTR</name>
<evidence type="ECO:0000313" key="2">
    <source>
        <dbReference type="Proteomes" id="UP000006729"/>
    </source>
</evidence>
<reference evidence="1 2" key="1">
    <citation type="journal article" date="2006" name="Science">
        <title>The genome of black cottonwood, Populus trichocarpa (Torr. &amp; Gray).</title>
        <authorList>
            <person name="Tuskan G.A."/>
            <person name="Difazio S."/>
            <person name="Jansson S."/>
            <person name="Bohlmann J."/>
            <person name="Grigoriev I."/>
            <person name="Hellsten U."/>
            <person name="Putnam N."/>
            <person name="Ralph S."/>
            <person name="Rombauts S."/>
            <person name="Salamov A."/>
            <person name="Schein J."/>
            <person name="Sterck L."/>
            <person name="Aerts A."/>
            <person name="Bhalerao R.R."/>
            <person name="Bhalerao R.P."/>
            <person name="Blaudez D."/>
            <person name="Boerjan W."/>
            <person name="Brun A."/>
            <person name="Brunner A."/>
            <person name="Busov V."/>
            <person name="Campbell M."/>
            <person name="Carlson J."/>
            <person name="Chalot M."/>
            <person name="Chapman J."/>
            <person name="Chen G.L."/>
            <person name="Cooper D."/>
            <person name="Coutinho P.M."/>
            <person name="Couturier J."/>
            <person name="Covert S."/>
            <person name="Cronk Q."/>
            <person name="Cunningham R."/>
            <person name="Davis J."/>
            <person name="Degroeve S."/>
            <person name="Dejardin A."/>
            <person name="Depamphilis C."/>
            <person name="Detter J."/>
            <person name="Dirks B."/>
            <person name="Dubchak I."/>
            <person name="Duplessis S."/>
            <person name="Ehlting J."/>
            <person name="Ellis B."/>
            <person name="Gendler K."/>
            <person name="Goodstein D."/>
            <person name="Gribskov M."/>
            <person name="Grimwood J."/>
            <person name="Groover A."/>
            <person name="Gunter L."/>
            <person name="Hamberger B."/>
            <person name="Heinze B."/>
            <person name="Helariutta Y."/>
            <person name="Henrissat B."/>
            <person name="Holligan D."/>
            <person name="Holt R."/>
            <person name="Huang W."/>
            <person name="Islam-Faridi N."/>
            <person name="Jones S."/>
            <person name="Jones-Rhoades M."/>
            <person name="Jorgensen R."/>
            <person name="Joshi C."/>
            <person name="Kangasjarvi J."/>
            <person name="Karlsson J."/>
            <person name="Kelleher C."/>
            <person name="Kirkpatrick R."/>
            <person name="Kirst M."/>
            <person name="Kohler A."/>
            <person name="Kalluri U."/>
            <person name="Larimer F."/>
            <person name="Leebens-Mack J."/>
            <person name="Leple J.C."/>
            <person name="Locascio P."/>
            <person name="Lou Y."/>
            <person name="Lucas S."/>
            <person name="Martin F."/>
            <person name="Montanini B."/>
            <person name="Napoli C."/>
            <person name="Nelson D.R."/>
            <person name="Nelson C."/>
            <person name="Nieminen K."/>
            <person name="Nilsson O."/>
            <person name="Pereda V."/>
            <person name="Peter G."/>
            <person name="Philippe R."/>
            <person name="Pilate G."/>
            <person name="Poliakov A."/>
            <person name="Razumovskaya J."/>
            <person name="Richardson P."/>
            <person name="Rinaldi C."/>
            <person name="Ritland K."/>
            <person name="Rouze P."/>
            <person name="Ryaboy D."/>
            <person name="Schmutz J."/>
            <person name="Schrader J."/>
            <person name="Segerman B."/>
            <person name="Shin H."/>
            <person name="Siddiqui A."/>
            <person name="Sterky F."/>
            <person name="Terry A."/>
            <person name="Tsai C.J."/>
            <person name="Uberbacher E."/>
            <person name="Unneberg P."/>
            <person name="Vahala J."/>
            <person name="Wall K."/>
            <person name="Wessler S."/>
            <person name="Yang G."/>
            <person name="Yin T."/>
            <person name="Douglas C."/>
            <person name="Marra M."/>
            <person name="Sandberg G."/>
            <person name="Van de Peer Y."/>
            <person name="Rokhsar D."/>
        </authorList>
    </citation>
    <scope>NUCLEOTIDE SEQUENCE [LARGE SCALE GENOMIC DNA]</scope>
    <source>
        <strain evidence="2">cv. Nisqually</strain>
    </source>
</reference>
<gene>
    <name evidence="1" type="ORF">POPTR_003G195800</name>
</gene>
<dbReference type="AlphaFoldDB" id="B9GWZ0"/>
<dbReference type="InParanoid" id="B9GWZ0"/>
<keyword evidence="2" id="KW-1185">Reference proteome</keyword>
<dbReference type="EMBL" id="CM009292">
    <property type="protein sequence ID" value="PNT46503.1"/>
    <property type="molecule type" value="Genomic_DNA"/>
</dbReference>
<organism evidence="1 2">
    <name type="scientific">Populus trichocarpa</name>
    <name type="common">Western balsam poplar</name>
    <name type="synonym">Populus balsamifera subsp. trichocarpa</name>
    <dbReference type="NCBI Taxonomy" id="3694"/>
    <lineage>
        <taxon>Eukaryota</taxon>
        <taxon>Viridiplantae</taxon>
        <taxon>Streptophyta</taxon>
        <taxon>Embryophyta</taxon>
        <taxon>Tracheophyta</taxon>
        <taxon>Spermatophyta</taxon>
        <taxon>Magnoliopsida</taxon>
        <taxon>eudicotyledons</taxon>
        <taxon>Gunneridae</taxon>
        <taxon>Pentapetalae</taxon>
        <taxon>rosids</taxon>
        <taxon>fabids</taxon>
        <taxon>Malpighiales</taxon>
        <taxon>Salicaceae</taxon>
        <taxon>Saliceae</taxon>
        <taxon>Populus</taxon>
    </lineage>
</organism>
<dbReference type="SUPFAM" id="SSF52218">
    <property type="entry name" value="Flavoproteins"/>
    <property type="match status" value="1"/>
</dbReference>
<dbReference type="PANTHER" id="PTHR30543">
    <property type="entry name" value="CHROMATE REDUCTASE"/>
    <property type="match status" value="1"/>
</dbReference>
<dbReference type="HOGENOM" id="CLU_2726932_0_0_1"/>
<dbReference type="PANTHER" id="PTHR30543:SF21">
    <property type="entry name" value="NAD(P)H-DEPENDENT FMN REDUCTASE LOT6"/>
    <property type="match status" value="1"/>
</dbReference>
<evidence type="ECO:0000313" key="1">
    <source>
        <dbReference type="EMBL" id="PNT46503.1"/>
    </source>
</evidence>
<dbReference type="STRING" id="3694.B9GWZ0"/>
<evidence type="ECO:0008006" key="3">
    <source>
        <dbReference type="Google" id="ProtNLM"/>
    </source>
</evidence>
<dbReference type="Proteomes" id="UP000006729">
    <property type="component" value="Chromosome 3"/>
</dbReference>
<accession>B9GWZ0</accession>
<proteinExistence type="predicted"/>